<protein>
    <submittedName>
        <fullName evidence="3">FAD-dependent oxidoreductase</fullName>
    </submittedName>
</protein>
<dbReference type="PANTHER" id="PTHR13847">
    <property type="entry name" value="SARCOSINE DEHYDROGENASE-RELATED"/>
    <property type="match status" value="1"/>
</dbReference>
<dbReference type="InterPro" id="IPR006076">
    <property type="entry name" value="FAD-dep_OxRdtase"/>
</dbReference>
<dbReference type="AlphaFoldDB" id="A0A5B8U051"/>
<dbReference type="KEGG" id="bsol:FSW04_01415"/>
<evidence type="ECO:0000313" key="4">
    <source>
        <dbReference type="Proteomes" id="UP000321805"/>
    </source>
</evidence>
<feature type="domain" description="FAD dependent oxidoreductase" evidence="2">
    <location>
        <begin position="7"/>
        <end position="398"/>
    </location>
</feature>
<dbReference type="Gene3D" id="3.30.9.10">
    <property type="entry name" value="D-Amino Acid Oxidase, subunit A, domain 2"/>
    <property type="match status" value="1"/>
</dbReference>
<dbReference type="Gene3D" id="3.50.50.60">
    <property type="entry name" value="FAD/NAD(P)-binding domain"/>
    <property type="match status" value="2"/>
</dbReference>
<gene>
    <name evidence="3" type="ORF">FSW04_01415</name>
</gene>
<name>A0A5B8U051_9ACTN</name>
<dbReference type="GO" id="GO:0005737">
    <property type="term" value="C:cytoplasm"/>
    <property type="evidence" value="ECO:0007669"/>
    <property type="project" value="TreeGrafter"/>
</dbReference>
<accession>A0A5B8U051</accession>
<dbReference type="PRINTS" id="PR00411">
    <property type="entry name" value="PNDRDTASEI"/>
</dbReference>
<dbReference type="OrthoDB" id="9806257at2"/>
<evidence type="ECO:0000256" key="1">
    <source>
        <dbReference type="ARBA" id="ARBA00023002"/>
    </source>
</evidence>
<dbReference type="RefSeq" id="WP_146915491.1">
    <property type="nucleotide sequence ID" value="NZ_CP042430.1"/>
</dbReference>
<proteinExistence type="predicted"/>
<dbReference type="PANTHER" id="PTHR13847:SF289">
    <property type="entry name" value="GLYCINE OXIDASE"/>
    <property type="match status" value="1"/>
</dbReference>
<dbReference type="Pfam" id="PF01266">
    <property type="entry name" value="DAO"/>
    <property type="match status" value="1"/>
</dbReference>
<keyword evidence="1" id="KW-0560">Oxidoreductase</keyword>
<dbReference type="GO" id="GO:0016491">
    <property type="term" value="F:oxidoreductase activity"/>
    <property type="evidence" value="ECO:0007669"/>
    <property type="project" value="UniProtKB-KW"/>
</dbReference>
<keyword evidence="4" id="KW-1185">Reference proteome</keyword>
<organism evidence="3 4">
    <name type="scientific">Baekduia soli</name>
    <dbReference type="NCBI Taxonomy" id="496014"/>
    <lineage>
        <taxon>Bacteria</taxon>
        <taxon>Bacillati</taxon>
        <taxon>Actinomycetota</taxon>
        <taxon>Thermoleophilia</taxon>
        <taxon>Solirubrobacterales</taxon>
        <taxon>Baekduiaceae</taxon>
        <taxon>Baekduia</taxon>
    </lineage>
</organism>
<reference evidence="3 4" key="1">
    <citation type="journal article" date="2018" name="J. Microbiol.">
        <title>Baekduia soli gen. nov., sp. nov., a novel bacterium isolated from the soil of Baekdu Mountain and proposal of a novel family name, Baekduiaceae fam. nov.</title>
        <authorList>
            <person name="An D.S."/>
            <person name="Siddiqi M.Z."/>
            <person name="Kim K.H."/>
            <person name="Yu H.S."/>
            <person name="Im W.T."/>
        </authorList>
    </citation>
    <scope>NUCLEOTIDE SEQUENCE [LARGE SCALE GENOMIC DNA]</scope>
    <source>
        <strain evidence="3 4">BR7-21</strain>
    </source>
</reference>
<dbReference type="SUPFAM" id="SSF54373">
    <property type="entry name" value="FAD-linked reductases, C-terminal domain"/>
    <property type="match status" value="1"/>
</dbReference>
<dbReference type="InterPro" id="IPR036188">
    <property type="entry name" value="FAD/NAD-bd_sf"/>
</dbReference>
<dbReference type="EMBL" id="CP042430">
    <property type="protein sequence ID" value="QEC46367.1"/>
    <property type="molecule type" value="Genomic_DNA"/>
</dbReference>
<sequence length="422" mass="44231">MSAARPDVLVIGAGAVGVCAAWSLAERGVQVTVIERSQRLGEDTAAGSGGLITPSHCIPLAGTRVLRELPRQLLGRDGMVSVRLRLDPQLVRFAVHAVRHGGEQHLLSGLRALRDQSRASRMRFAALAAAGIDIGLRHSGVMNVCNTEAGFARLRHEAEVLAAQGFEPRVLEGAAAAAVEPELREDLAGAVLWAEDDQCIPARLTPALADACRDRGVHFKLGTTVTGLGVGAATRVATTSGTFVADHVVLAAGAETPALGRLLGVRVPIEAGKGHHVHLHDWPAPVQVPMILHEDVLGVTSMGPDLRVVGGVDFAGVGRSVDPRRIAGIYTRVGRYLRRPPTPGAHHAPTWSGLRPCTPDGLPIIGRLRRTPGIVVAAGHGMLGLTLAPATGDDVARLVLCDPDAHAAAPWLSTFTPARFGL</sequence>
<dbReference type="SUPFAM" id="SSF51905">
    <property type="entry name" value="FAD/NAD(P)-binding domain"/>
    <property type="match status" value="1"/>
</dbReference>
<dbReference type="Proteomes" id="UP000321805">
    <property type="component" value="Chromosome"/>
</dbReference>
<evidence type="ECO:0000259" key="2">
    <source>
        <dbReference type="Pfam" id="PF01266"/>
    </source>
</evidence>
<evidence type="ECO:0000313" key="3">
    <source>
        <dbReference type="EMBL" id="QEC46367.1"/>
    </source>
</evidence>